<dbReference type="AlphaFoldDB" id="A0A1G8YV61"/>
<dbReference type="GO" id="GO:0006006">
    <property type="term" value="P:glucose metabolic process"/>
    <property type="evidence" value="ECO:0007669"/>
    <property type="project" value="TreeGrafter"/>
</dbReference>
<dbReference type="InterPro" id="IPR008183">
    <property type="entry name" value="Aldose_1/G6P_1-epimerase"/>
</dbReference>
<dbReference type="EMBL" id="FNFV01000001">
    <property type="protein sequence ID" value="SDK06673.1"/>
    <property type="molecule type" value="Genomic_DNA"/>
</dbReference>
<organism evidence="4 5">
    <name type="scientific">Meinhardsimonia xiamenensis</name>
    <dbReference type="NCBI Taxonomy" id="990712"/>
    <lineage>
        <taxon>Bacteria</taxon>
        <taxon>Pseudomonadati</taxon>
        <taxon>Pseudomonadota</taxon>
        <taxon>Alphaproteobacteria</taxon>
        <taxon>Rhodobacterales</taxon>
        <taxon>Paracoccaceae</taxon>
        <taxon>Meinhardsimonia</taxon>
    </lineage>
</organism>
<dbReference type="GO" id="GO:0004034">
    <property type="term" value="F:aldose 1-epimerase activity"/>
    <property type="evidence" value="ECO:0007669"/>
    <property type="project" value="TreeGrafter"/>
</dbReference>
<dbReference type="Pfam" id="PF01263">
    <property type="entry name" value="Aldose_epim"/>
    <property type="match status" value="1"/>
</dbReference>
<sequence length="341" mass="36383">MMTSVPPTPGVAPFGSLPDGRAVEAVVIARGPMWARVLTLGAILHELRLEGVEHSPALGSPELGLYAGPLRYFGAIVGPVANRIGGACARIAGEEHHFPANEGGRTTLHGGPEGTHAQIWRVQSLDPSAVTLTLALPDGLGGFPGNRHVSARYALTEDGAMELTIEAESDAPTLLNFAHHGFWNLDGTPTIAGHRLRIAADRYLPVDEHLIPIDGPAPVADTPFDFRAGRVLDPAHDVRLDHNFCLAGERRDITRACELTGASGLCMAIDTTEPGLQVYDSARGPEPPLPGHDGRLLGRFCGLALEPQAWPDAPNHPGFPSICFGPGERYRQLSRFSFSRV</sequence>
<name>A0A1G8YV61_9RHOB</name>
<dbReference type="CDD" id="cd09019">
    <property type="entry name" value="galactose_mutarotase_like"/>
    <property type="match status" value="1"/>
</dbReference>
<dbReference type="PANTHER" id="PTHR10091">
    <property type="entry name" value="ALDOSE-1-EPIMERASE"/>
    <property type="match status" value="1"/>
</dbReference>
<dbReference type="InterPro" id="IPR011013">
    <property type="entry name" value="Gal_mutarotase_sf_dom"/>
</dbReference>
<evidence type="ECO:0000313" key="5">
    <source>
        <dbReference type="Proteomes" id="UP000199328"/>
    </source>
</evidence>
<protein>
    <submittedName>
        <fullName evidence="4">Aldose 1-epimerase</fullName>
    </submittedName>
</protein>
<dbReference type="InterPro" id="IPR014718">
    <property type="entry name" value="GH-type_carb-bd"/>
</dbReference>
<dbReference type="SUPFAM" id="SSF74650">
    <property type="entry name" value="Galactose mutarotase-like"/>
    <property type="match status" value="1"/>
</dbReference>
<proteinExistence type="inferred from homology"/>
<reference evidence="5" key="1">
    <citation type="submission" date="2016-10" db="EMBL/GenBank/DDBJ databases">
        <authorList>
            <person name="Varghese N."/>
            <person name="Submissions S."/>
        </authorList>
    </citation>
    <scope>NUCLEOTIDE SEQUENCE [LARGE SCALE GENOMIC DNA]</scope>
    <source>
        <strain evidence="5">CGMCC 1.10789</strain>
    </source>
</reference>
<dbReference type="PANTHER" id="PTHR10091:SF49">
    <property type="entry name" value="ALDOSE 1-EPIMERASE"/>
    <property type="match status" value="1"/>
</dbReference>
<dbReference type="STRING" id="990712.SAMN05216257_101472"/>
<evidence type="ECO:0000256" key="2">
    <source>
        <dbReference type="ARBA" id="ARBA00023235"/>
    </source>
</evidence>
<dbReference type="GO" id="GO:0033499">
    <property type="term" value="P:galactose catabolic process via UDP-galactose, Leloir pathway"/>
    <property type="evidence" value="ECO:0007669"/>
    <property type="project" value="TreeGrafter"/>
</dbReference>
<evidence type="ECO:0000256" key="1">
    <source>
        <dbReference type="ARBA" id="ARBA00006206"/>
    </source>
</evidence>
<dbReference type="Gene3D" id="2.70.98.10">
    <property type="match status" value="1"/>
</dbReference>
<accession>A0A1G8YV61</accession>
<dbReference type="RefSeq" id="WP_245656860.1">
    <property type="nucleotide sequence ID" value="NZ_FNFV01000001.1"/>
</dbReference>
<keyword evidence="3" id="KW-0119">Carbohydrate metabolism</keyword>
<gene>
    <name evidence="4" type="ORF">SAMN05216257_101472</name>
</gene>
<keyword evidence="5" id="KW-1185">Reference proteome</keyword>
<dbReference type="GO" id="GO:0030246">
    <property type="term" value="F:carbohydrate binding"/>
    <property type="evidence" value="ECO:0007669"/>
    <property type="project" value="InterPro"/>
</dbReference>
<dbReference type="Proteomes" id="UP000199328">
    <property type="component" value="Unassembled WGS sequence"/>
</dbReference>
<evidence type="ECO:0000313" key="4">
    <source>
        <dbReference type="EMBL" id="SDK06673.1"/>
    </source>
</evidence>
<evidence type="ECO:0000256" key="3">
    <source>
        <dbReference type="ARBA" id="ARBA00023277"/>
    </source>
</evidence>
<dbReference type="InterPro" id="IPR047215">
    <property type="entry name" value="Galactose_mutarotase-like"/>
</dbReference>
<comment type="similarity">
    <text evidence="1">Belongs to the aldose epimerase family.</text>
</comment>
<keyword evidence="2" id="KW-0413">Isomerase</keyword>